<dbReference type="Proteomes" id="UP000015350">
    <property type="component" value="Unassembled WGS sequence"/>
</dbReference>
<evidence type="ECO:0000313" key="3">
    <source>
        <dbReference type="Proteomes" id="UP000015350"/>
    </source>
</evidence>
<dbReference type="AlphaFoldDB" id="S9TNR7"/>
<evidence type="ECO:0000313" key="2">
    <source>
        <dbReference type="EMBL" id="EPY00235.1"/>
    </source>
</evidence>
<dbReference type="STRING" id="1316936.K678_17141"/>
<keyword evidence="1" id="KW-0472">Membrane</keyword>
<accession>S9TNR7</accession>
<name>S9TNR7_MAGFU</name>
<proteinExistence type="predicted"/>
<comment type="caution">
    <text evidence="2">The sequence shown here is derived from an EMBL/GenBank/DDBJ whole genome shotgun (WGS) entry which is preliminary data.</text>
</comment>
<dbReference type="RefSeq" id="WP_021133701.1">
    <property type="nucleotide sequence ID" value="NZ_AQPH01000127.1"/>
</dbReference>
<evidence type="ECO:0000256" key="1">
    <source>
        <dbReference type="SAM" id="Phobius"/>
    </source>
</evidence>
<reference evidence="2 3" key="1">
    <citation type="submission" date="2013-04" db="EMBL/GenBank/DDBJ databases">
        <authorList>
            <person name="Kuznetsov B."/>
            <person name="Ivanovsky R."/>
        </authorList>
    </citation>
    <scope>NUCLEOTIDE SEQUENCE [LARGE SCALE GENOMIC DNA]</scope>
    <source>
        <strain evidence="2 3">MGU-K5</strain>
    </source>
</reference>
<gene>
    <name evidence="2" type="ORF">K678_17141</name>
</gene>
<dbReference type="OrthoDB" id="7366513at2"/>
<keyword evidence="1" id="KW-0812">Transmembrane</keyword>
<organism evidence="2 3">
    <name type="scientific">Magnetospirillum fulvum MGU-K5</name>
    <dbReference type="NCBI Taxonomy" id="1316936"/>
    <lineage>
        <taxon>Bacteria</taxon>
        <taxon>Pseudomonadati</taxon>
        <taxon>Pseudomonadota</taxon>
        <taxon>Alphaproteobacteria</taxon>
        <taxon>Rhodospirillales</taxon>
        <taxon>Rhodospirillaceae</taxon>
        <taxon>Magnetospirillum</taxon>
    </lineage>
</organism>
<feature type="transmembrane region" description="Helical" evidence="1">
    <location>
        <begin position="25"/>
        <end position="42"/>
    </location>
</feature>
<sequence>MDQTIEPKIRPWIVSPSRWGKGTRASLRVVSLLLMLAIVLLLEGCAGPTELQKDGSGTDEMLKSPCACLPVLYDGPDFVWGRG</sequence>
<protein>
    <submittedName>
        <fullName evidence="2">Uncharacterized protein</fullName>
    </submittedName>
</protein>
<dbReference type="eggNOG" id="ENOG5033E2Q">
    <property type="taxonomic scope" value="Bacteria"/>
</dbReference>
<dbReference type="EMBL" id="AQPH01000127">
    <property type="protein sequence ID" value="EPY00235.1"/>
    <property type="molecule type" value="Genomic_DNA"/>
</dbReference>
<keyword evidence="1" id="KW-1133">Transmembrane helix</keyword>